<evidence type="ECO:0000313" key="2">
    <source>
        <dbReference type="EMBL" id="KAK0506870.1"/>
    </source>
</evidence>
<keyword evidence="3" id="KW-1185">Reference proteome</keyword>
<organism evidence="2 3">
    <name type="scientific">Cladonia borealis</name>
    <dbReference type="NCBI Taxonomy" id="184061"/>
    <lineage>
        <taxon>Eukaryota</taxon>
        <taxon>Fungi</taxon>
        <taxon>Dikarya</taxon>
        <taxon>Ascomycota</taxon>
        <taxon>Pezizomycotina</taxon>
        <taxon>Lecanoromycetes</taxon>
        <taxon>OSLEUM clade</taxon>
        <taxon>Lecanoromycetidae</taxon>
        <taxon>Lecanorales</taxon>
        <taxon>Lecanorineae</taxon>
        <taxon>Cladoniaceae</taxon>
        <taxon>Cladonia</taxon>
    </lineage>
</organism>
<sequence length="170" mass="18681">MKRYSIRSKSDSSTPTSSIKHAPHTHEDVEKAEKAPLLPSDALASECAHVEDASIADDHGLKLLSLGQVDGVPPVGTLIFIHGLGGHFTRTWSHERDSTFFWPKIWLPTTEGLRAVRITSFGYDAAIFRFTPSLACVNDFARTLLLNIMVYPGLDEDKVGPSFSMKSIKG</sequence>
<feature type="compositionally biased region" description="Low complexity" evidence="1">
    <location>
        <begin position="11"/>
        <end position="20"/>
    </location>
</feature>
<proteinExistence type="predicted"/>
<comment type="caution">
    <text evidence="2">The sequence shown here is derived from an EMBL/GenBank/DDBJ whole genome shotgun (WGS) entry which is preliminary data.</text>
</comment>
<dbReference type="Proteomes" id="UP001166286">
    <property type="component" value="Unassembled WGS sequence"/>
</dbReference>
<protein>
    <submittedName>
        <fullName evidence="2">Uncharacterized protein</fullName>
    </submittedName>
</protein>
<dbReference type="EMBL" id="JAFEKC020000027">
    <property type="protein sequence ID" value="KAK0506870.1"/>
    <property type="molecule type" value="Genomic_DNA"/>
</dbReference>
<accession>A0AA39QRR3</accession>
<feature type="region of interest" description="Disordered" evidence="1">
    <location>
        <begin position="1"/>
        <end position="32"/>
    </location>
</feature>
<name>A0AA39QRR3_9LECA</name>
<reference evidence="2" key="1">
    <citation type="submission" date="2023-03" db="EMBL/GenBank/DDBJ databases">
        <title>Complete genome of Cladonia borealis.</title>
        <authorList>
            <person name="Park H."/>
        </authorList>
    </citation>
    <scope>NUCLEOTIDE SEQUENCE</scope>
    <source>
        <strain evidence="2">ANT050790</strain>
    </source>
</reference>
<dbReference type="AlphaFoldDB" id="A0AA39QRR3"/>
<gene>
    <name evidence="2" type="ORF">JMJ35_010724</name>
</gene>
<evidence type="ECO:0000256" key="1">
    <source>
        <dbReference type="SAM" id="MobiDB-lite"/>
    </source>
</evidence>
<evidence type="ECO:0000313" key="3">
    <source>
        <dbReference type="Proteomes" id="UP001166286"/>
    </source>
</evidence>